<dbReference type="PANTHER" id="PTHR11145">
    <property type="entry name" value="BTB/POZ DOMAIN-CONTAINING ADAPTER FOR CUL3-MEDIATED RHOA DEGRADATION PROTEIN FAMILY MEMBER"/>
    <property type="match status" value="1"/>
</dbReference>
<dbReference type="SMART" id="SM00225">
    <property type="entry name" value="BTB"/>
    <property type="match status" value="1"/>
</dbReference>
<dbReference type="GO" id="GO:0051260">
    <property type="term" value="P:protein homooligomerization"/>
    <property type="evidence" value="ECO:0007669"/>
    <property type="project" value="InterPro"/>
</dbReference>
<feature type="domain" description="BTB" evidence="1">
    <location>
        <begin position="22"/>
        <end position="92"/>
    </location>
</feature>
<dbReference type="InterPro" id="IPR011333">
    <property type="entry name" value="SKP1/BTB/POZ_sf"/>
</dbReference>
<dbReference type="Gene3D" id="3.30.710.10">
    <property type="entry name" value="Potassium Channel Kv1.1, Chain A"/>
    <property type="match status" value="1"/>
</dbReference>
<dbReference type="AlphaFoldDB" id="A0A1I7TCK7"/>
<dbReference type="InterPro" id="IPR003131">
    <property type="entry name" value="T1-type_BTB"/>
</dbReference>
<dbReference type="SUPFAM" id="SSF54695">
    <property type="entry name" value="POZ domain"/>
    <property type="match status" value="1"/>
</dbReference>
<name>A0A1I7TCK7_9PELO</name>
<dbReference type="PROSITE" id="PS50097">
    <property type="entry name" value="BTB"/>
    <property type="match status" value="1"/>
</dbReference>
<proteinExistence type="predicted"/>
<dbReference type="WBParaSite" id="Csp11.Scaffold581.g4590.t1">
    <property type="protein sequence ID" value="Csp11.Scaffold581.g4590.t1"/>
    <property type="gene ID" value="Csp11.Scaffold581.g4590"/>
</dbReference>
<evidence type="ECO:0000259" key="1">
    <source>
        <dbReference type="PROSITE" id="PS50097"/>
    </source>
</evidence>
<dbReference type="Pfam" id="PF02214">
    <property type="entry name" value="BTB_2"/>
    <property type="match status" value="1"/>
</dbReference>
<protein>
    <submittedName>
        <fullName evidence="3">BTB domain-containing protein</fullName>
    </submittedName>
</protein>
<evidence type="ECO:0000313" key="2">
    <source>
        <dbReference type="Proteomes" id="UP000095282"/>
    </source>
</evidence>
<evidence type="ECO:0000313" key="3">
    <source>
        <dbReference type="WBParaSite" id="Csp11.Scaffold581.g4590.t1"/>
    </source>
</evidence>
<sequence>MTPFAGFRAKKTNSTSSATNNDDQIVRLNIGGSVFQTSRATLTKFDGFFKALFETELSAIRDDSGAIFVDRDPKHFRLILNFMRDGDVAFPESKQEIEEILKEAQFYLLKGLIKLCDELRGGTKNHKKLRFIESEEEFLQIITEPEKPVLVFHTSPIVFGKNRYPFGLNVEGFLEKYKDQFDVYFKPQEIGPKGEVDHWRWTIHEYNQYQEGKDPLNWNMRGGLEEDIKKWFNKVFKIDK</sequence>
<keyword evidence="2" id="KW-1185">Reference proteome</keyword>
<dbReference type="InterPro" id="IPR000210">
    <property type="entry name" value="BTB/POZ_dom"/>
</dbReference>
<dbReference type="InterPro" id="IPR045068">
    <property type="entry name" value="BACURD1-3"/>
</dbReference>
<reference evidence="3" key="1">
    <citation type="submission" date="2016-11" db="UniProtKB">
        <authorList>
            <consortium name="WormBaseParasite"/>
        </authorList>
    </citation>
    <scope>IDENTIFICATION</scope>
</reference>
<accession>A0A1I7TCK7</accession>
<organism evidence="2 3">
    <name type="scientific">Caenorhabditis tropicalis</name>
    <dbReference type="NCBI Taxonomy" id="1561998"/>
    <lineage>
        <taxon>Eukaryota</taxon>
        <taxon>Metazoa</taxon>
        <taxon>Ecdysozoa</taxon>
        <taxon>Nematoda</taxon>
        <taxon>Chromadorea</taxon>
        <taxon>Rhabditida</taxon>
        <taxon>Rhabditina</taxon>
        <taxon>Rhabditomorpha</taxon>
        <taxon>Rhabditoidea</taxon>
        <taxon>Rhabditidae</taxon>
        <taxon>Peloderinae</taxon>
        <taxon>Caenorhabditis</taxon>
    </lineage>
</organism>
<dbReference type="STRING" id="1561998.A0A1I7TCK7"/>
<dbReference type="Proteomes" id="UP000095282">
    <property type="component" value="Unplaced"/>
</dbReference>
<dbReference type="PANTHER" id="PTHR11145:SF19">
    <property type="entry name" value="BTB DOMAIN-CONTAINING PROTEIN-RELATED"/>
    <property type="match status" value="1"/>
</dbReference>
<dbReference type="eggNOG" id="KOG2716">
    <property type="taxonomic scope" value="Eukaryota"/>
</dbReference>